<dbReference type="STRING" id="1912961.BU204_21770"/>
<evidence type="ECO:0000313" key="2">
    <source>
        <dbReference type="EMBL" id="OLF15551.1"/>
    </source>
</evidence>
<protein>
    <recommendedName>
        <fullName evidence="1">SCO6045-like C-terminal domain-containing protein</fullName>
    </recommendedName>
</protein>
<dbReference type="Proteomes" id="UP000185596">
    <property type="component" value="Unassembled WGS sequence"/>
</dbReference>
<organism evidence="2 3">
    <name type="scientific">Actinophytocola xanthii</name>
    <dbReference type="NCBI Taxonomy" id="1912961"/>
    <lineage>
        <taxon>Bacteria</taxon>
        <taxon>Bacillati</taxon>
        <taxon>Actinomycetota</taxon>
        <taxon>Actinomycetes</taxon>
        <taxon>Pseudonocardiales</taxon>
        <taxon>Pseudonocardiaceae</taxon>
    </lineage>
</organism>
<accession>A0A1Q8CMG7</accession>
<dbReference type="EMBL" id="MSIE01000040">
    <property type="protein sequence ID" value="OLF15551.1"/>
    <property type="molecule type" value="Genomic_DNA"/>
</dbReference>
<sequence length="107" mass="12177">MTDLAARQAELVRALLADGPVPAGFDPDRVRAEAAALLAKRRGVAARLRPDLAATLGDRFRPLFDTWARENPRRAGESFRADLDAFARWLQERERQERERRSGHRLD</sequence>
<reference evidence="2 3" key="1">
    <citation type="submission" date="2016-12" db="EMBL/GenBank/DDBJ databases">
        <title>The draft genome sequence of Actinophytocola sp. 11-183.</title>
        <authorList>
            <person name="Wang W."/>
            <person name="Yuan L."/>
        </authorList>
    </citation>
    <scope>NUCLEOTIDE SEQUENCE [LARGE SCALE GENOMIC DNA]</scope>
    <source>
        <strain evidence="2 3">11-183</strain>
    </source>
</reference>
<dbReference type="OrthoDB" id="5382443at2"/>
<dbReference type="Pfam" id="PF26136">
    <property type="entry name" value="SCO6045_C"/>
    <property type="match status" value="1"/>
</dbReference>
<name>A0A1Q8CMG7_9PSEU</name>
<evidence type="ECO:0000313" key="3">
    <source>
        <dbReference type="Proteomes" id="UP000185596"/>
    </source>
</evidence>
<dbReference type="RefSeq" id="WP_075127564.1">
    <property type="nucleotide sequence ID" value="NZ_MSIE01000040.1"/>
</dbReference>
<feature type="domain" description="SCO6045-like C-terminal" evidence="1">
    <location>
        <begin position="5"/>
        <end position="91"/>
    </location>
</feature>
<comment type="caution">
    <text evidence="2">The sequence shown here is derived from an EMBL/GenBank/DDBJ whole genome shotgun (WGS) entry which is preliminary data.</text>
</comment>
<gene>
    <name evidence="2" type="ORF">BU204_21770</name>
</gene>
<dbReference type="AlphaFoldDB" id="A0A1Q8CMG7"/>
<keyword evidence="3" id="KW-1185">Reference proteome</keyword>
<proteinExistence type="predicted"/>
<evidence type="ECO:0000259" key="1">
    <source>
        <dbReference type="Pfam" id="PF26136"/>
    </source>
</evidence>
<dbReference type="InterPro" id="IPR058711">
    <property type="entry name" value="SCO6045-like_C"/>
</dbReference>